<proteinExistence type="inferred from homology"/>
<reference evidence="11" key="1">
    <citation type="submission" date="2016-10" db="EMBL/GenBank/DDBJ databases">
        <authorList>
            <person name="Varghese N."/>
            <person name="Submissions S."/>
        </authorList>
    </citation>
    <scope>NUCLEOTIDE SEQUENCE [LARGE SCALE GENOMIC DNA]</scope>
    <source>
        <strain evidence="11">CGMCC 1.6495</strain>
    </source>
</reference>
<dbReference type="PIRSF" id="PIRSF000903">
    <property type="entry name" value="B5n-ttraPtase_sm"/>
    <property type="match status" value="1"/>
</dbReference>
<evidence type="ECO:0000256" key="7">
    <source>
        <dbReference type="ARBA" id="ARBA00033210"/>
    </source>
</evidence>
<gene>
    <name evidence="10" type="ORF">SAMN04487958_10362</name>
</gene>
<comment type="function">
    <text evidence="1">Hydrolyzes diadenosine 5',5'''-P1,P4-tetraphosphate to yield ADP.</text>
</comment>
<dbReference type="GO" id="GO:0008803">
    <property type="term" value="F:bis(5'-nucleosyl)-tetraphosphatase (symmetrical) activity"/>
    <property type="evidence" value="ECO:0007669"/>
    <property type="project" value="UniProtKB-EC"/>
</dbReference>
<dbReference type="Gene3D" id="3.60.21.10">
    <property type="match status" value="1"/>
</dbReference>
<dbReference type="AlphaFoldDB" id="A0A1H9S647"/>
<evidence type="ECO:0000256" key="1">
    <source>
        <dbReference type="ARBA" id="ARBA00003413"/>
    </source>
</evidence>
<keyword evidence="4" id="KW-0378">Hydrolase</keyword>
<evidence type="ECO:0000256" key="8">
    <source>
        <dbReference type="ARBA" id="ARBA00049417"/>
    </source>
</evidence>
<dbReference type="PANTHER" id="PTHR40942:SF4">
    <property type="entry name" value="CYTOCHROME C5"/>
    <property type="match status" value="1"/>
</dbReference>
<evidence type="ECO:0000259" key="9">
    <source>
        <dbReference type="Pfam" id="PF00149"/>
    </source>
</evidence>
<evidence type="ECO:0000256" key="2">
    <source>
        <dbReference type="ARBA" id="ARBA00005419"/>
    </source>
</evidence>
<protein>
    <recommendedName>
        <fullName evidence="3">bis(5'-nucleosyl)-tetraphosphatase (symmetrical)</fullName>
        <ecNumber evidence="3">3.6.1.41</ecNumber>
    </recommendedName>
    <alternativeName>
        <fullName evidence="6">Ap4A hydrolase</fullName>
    </alternativeName>
    <alternativeName>
        <fullName evidence="5">Diadenosine 5',5'''-P1,P4-tetraphosphate pyrophosphohydrolase</fullName>
    </alternativeName>
    <alternativeName>
        <fullName evidence="7">Diadenosine tetraphosphatase</fullName>
    </alternativeName>
</protein>
<evidence type="ECO:0000256" key="3">
    <source>
        <dbReference type="ARBA" id="ARBA00012506"/>
    </source>
</evidence>
<dbReference type="EMBL" id="FOGS01000003">
    <property type="protein sequence ID" value="SER80095.1"/>
    <property type="molecule type" value="Genomic_DNA"/>
</dbReference>
<dbReference type="InterPro" id="IPR029052">
    <property type="entry name" value="Metallo-depent_PP-like"/>
</dbReference>
<dbReference type="NCBIfam" id="TIGR00668">
    <property type="entry name" value="apaH"/>
    <property type="match status" value="1"/>
</dbReference>
<dbReference type="CDD" id="cd07422">
    <property type="entry name" value="MPP_ApaH"/>
    <property type="match status" value="1"/>
</dbReference>
<sequence>MSTYAIGDLHGCYDEWMALLDKLNFNPAQDTLWLVGDLVNRGPDSLACLREAERLGSRVRCVLGNHDFHLLVAARGGGKVKKHASLEAVLAAPDRERLLDWLQSQPLALHEGNRLMTHAGLLPQWDLAQVASLSGEVQAALMSETSGRFLNQLYGNHPAQWDSALDGMDRLRCIVNVLTRMRFIDAAGRLDFDANQGLESAPPGFAPWFQFPRDDDPQLVFGHWAALGGETPGARVRVDALDTGCAWGGKLTALDLATGERTSVPSHQSQGSPP</sequence>
<dbReference type="NCBIfam" id="NF001204">
    <property type="entry name" value="PRK00166.1"/>
    <property type="match status" value="1"/>
</dbReference>
<dbReference type="RefSeq" id="WP_092826112.1">
    <property type="nucleotide sequence ID" value="NZ_FOGS01000003.1"/>
</dbReference>
<comment type="similarity">
    <text evidence="2">Belongs to the Ap4A hydrolase family.</text>
</comment>
<evidence type="ECO:0000313" key="10">
    <source>
        <dbReference type="EMBL" id="SER80095.1"/>
    </source>
</evidence>
<evidence type="ECO:0000313" key="11">
    <source>
        <dbReference type="Proteomes" id="UP000198505"/>
    </source>
</evidence>
<dbReference type="InterPro" id="IPR004843">
    <property type="entry name" value="Calcineurin-like_PHP"/>
</dbReference>
<accession>A0A1H9S647</accession>
<evidence type="ECO:0000256" key="4">
    <source>
        <dbReference type="ARBA" id="ARBA00022801"/>
    </source>
</evidence>
<dbReference type="SUPFAM" id="SSF56300">
    <property type="entry name" value="Metallo-dependent phosphatases"/>
    <property type="match status" value="1"/>
</dbReference>
<evidence type="ECO:0000256" key="6">
    <source>
        <dbReference type="ARBA" id="ARBA00032248"/>
    </source>
</evidence>
<keyword evidence="11" id="KW-1185">Reference proteome</keyword>
<comment type="catalytic activity">
    <reaction evidence="8">
        <text>P(1),P(4)-bis(5'-adenosyl) tetraphosphate + H2O = 2 ADP + 2 H(+)</text>
        <dbReference type="Rhea" id="RHEA:24252"/>
        <dbReference type="ChEBI" id="CHEBI:15377"/>
        <dbReference type="ChEBI" id="CHEBI:15378"/>
        <dbReference type="ChEBI" id="CHEBI:58141"/>
        <dbReference type="ChEBI" id="CHEBI:456216"/>
        <dbReference type="EC" id="3.6.1.41"/>
    </reaction>
</comment>
<dbReference type="Proteomes" id="UP000198505">
    <property type="component" value="Unassembled WGS sequence"/>
</dbReference>
<name>A0A1H9S647_9GAMM</name>
<organism evidence="10 11">
    <name type="scientific">Vreelandella subterranea</name>
    <dbReference type="NCBI Taxonomy" id="416874"/>
    <lineage>
        <taxon>Bacteria</taxon>
        <taxon>Pseudomonadati</taxon>
        <taxon>Pseudomonadota</taxon>
        <taxon>Gammaproteobacteria</taxon>
        <taxon>Oceanospirillales</taxon>
        <taxon>Halomonadaceae</taxon>
        <taxon>Vreelandella</taxon>
    </lineage>
</organism>
<dbReference type="InterPro" id="IPR004617">
    <property type="entry name" value="ApaH"/>
</dbReference>
<dbReference type="PANTHER" id="PTHR40942">
    <property type="match status" value="1"/>
</dbReference>
<dbReference type="EC" id="3.6.1.41" evidence="3"/>
<dbReference type="Pfam" id="PF00149">
    <property type="entry name" value="Metallophos"/>
    <property type="match status" value="1"/>
</dbReference>
<evidence type="ECO:0000256" key="5">
    <source>
        <dbReference type="ARBA" id="ARBA00031248"/>
    </source>
</evidence>
<feature type="domain" description="Calcineurin-like phosphoesterase" evidence="9">
    <location>
        <begin position="2"/>
        <end position="133"/>
    </location>
</feature>
<dbReference type="STRING" id="416874.SAMN04487958_10362"/>